<evidence type="ECO:0000313" key="6">
    <source>
        <dbReference type="Proteomes" id="UP000000493"/>
    </source>
</evidence>
<dbReference type="SUPFAM" id="SSF116734">
    <property type="entry name" value="DNA methylase specificity domain"/>
    <property type="match status" value="2"/>
</dbReference>
<dbReference type="PANTHER" id="PTHR30408:SF12">
    <property type="entry name" value="TYPE I RESTRICTION ENZYME MJAVIII SPECIFICITY SUBUNIT"/>
    <property type="match status" value="1"/>
</dbReference>
<dbReference type="InterPro" id="IPR044946">
    <property type="entry name" value="Restrct_endonuc_typeI_TRD_sf"/>
</dbReference>
<proteinExistence type="inferred from homology"/>
<evidence type="ECO:0000256" key="3">
    <source>
        <dbReference type="ARBA" id="ARBA00023125"/>
    </source>
</evidence>
<dbReference type="RefSeq" id="WP_013930845.1">
    <property type="nucleotide sequence ID" value="NC_015703.1"/>
</dbReference>
<evidence type="ECO:0000256" key="2">
    <source>
        <dbReference type="ARBA" id="ARBA00022747"/>
    </source>
</evidence>
<accession>A0A7U3ZQM5</accession>
<dbReference type="GO" id="GO:0003677">
    <property type="term" value="F:DNA binding"/>
    <property type="evidence" value="ECO:0007669"/>
    <property type="project" value="UniProtKB-KW"/>
</dbReference>
<reference evidence="6" key="1">
    <citation type="submission" date="2011-06" db="EMBL/GenBank/DDBJ databases">
        <title>The complete genome of chromosome of Runella slithyformis DSM 19594.</title>
        <authorList>
            <consortium name="US DOE Joint Genome Institute (JGI-PGF)"/>
            <person name="Lucas S."/>
            <person name="Han J."/>
            <person name="Lapidus A."/>
            <person name="Bruce D."/>
            <person name="Goodwin L."/>
            <person name="Pitluck S."/>
            <person name="Peters L."/>
            <person name="Kyrpides N."/>
            <person name="Mavromatis K."/>
            <person name="Ivanova N."/>
            <person name="Ovchinnikova G."/>
            <person name="Zhang X."/>
            <person name="Misra M."/>
            <person name="Detter J.C."/>
            <person name="Tapia R."/>
            <person name="Han C."/>
            <person name="Land M."/>
            <person name="Hauser L."/>
            <person name="Markowitz V."/>
            <person name="Cheng J.-F."/>
            <person name="Hugenholtz P."/>
            <person name="Woyke T."/>
            <person name="Wu D."/>
            <person name="Tindall B."/>
            <person name="Faehrich R."/>
            <person name="Brambilla E."/>
            <person name="Klenk H.-P."/>
            <person name="Eisen J.A."/>
        </authorList>
    </citation>
    <scope>NUCLEOTIDE SEQUENCE [LARGE SCALE GENOMIC DNA]</scope>
    <source>
        <strain evidence="6">ATCC 29530 / DSM 19594 / LMG 11500 / NCIMB 11436 / LSU 4</strain>
    </source>
</reference>
<dbReference type="AlphaFoldDB" id="A0A7U3ZQM5"/>
<dbReference type="InterPro" id="IPR000055">
    <property type="entry name" value="Restrct_endonuc_typeI_TRD"/>
</dbReference>
<dbReference type="EMBL" id="CP002859">
    <property type="protein sequence ID" value="AEI51572.1"/>
    <property type="molecule type" value="Genomic_DNA"/>
</dbReference>
<dbReference type="REBASE" id="302510">
    <property type="entry name" value="S2.Rsl19594ORF5271P"/>
</dbReference>
<comment type="similarity">
    <text evidence="1">Belongs to the type-I restriction system S methylase family.</text>
</comment>
<dbReference type="Gene3D" id="3.90.220.20">
    <property type="entry name" value="DNA methylase specificity domains"/>
    <property type="match status" value="2"/>
</dbReference>
<dbReference type="Gene3D" id="1.10.287.1120">
    <property type="entry name" value="Bipartite methylase S protein"/>
    <property type="match status" value="1"/>
</dbReference>
<feature type="domain" description="Type I restriction modification DNA specificity" evidence="4">
    <location>
        <begin position="222"/>
        <end position="400"/>
    </location>
</feature>
<dbReference type="PANTHER" id="PTHR30408">
    <property type="entry name" value="TYPE-1 RESTRICTION ENZYME ECOKI SPECIFICITY PROTEIN"/>
    <property type="match status" value="1"/>
</dbReference>
<dbReference type="KEGG" id="rsi:Runsl_5273"/>
<feature type="domain" description="Type I restriction modification DNA specificity" evidence="4">
    <location>
        <begin position="6"/>
        <end position="185"/>
    </location>
</feature>
<keyword evidence="6" id="KW-1185">Reference proteome</keyword>
<dbReference type="Pfam" id="PF01420">
    <property type="entry name" value="Methylase_S"/>
    <property type="match status" value="2"/>
</dbReference>
<dbReference type="CDD" id="cd17282">
    <property type="entry name" value="RMtype1_S_Eco16444ORF1681_TRD1-CR1_like"/>
    <property type="match status" value="1"/>
</dbReference>
<evidence type="ECO:0000259" key="4">
    <source>
        <dbReference type="Pfam" id="PF01420"/>
    </source>
</evidence>
<keyword evidence="2" id="KW-0680">Restriction system</keyword>
<organism evidence="5 6">
    <name type="scientific">Runella slithyformis (strain ATCC 29530 / DSM 19594 / LMG 11500 / NCIMB 11436 / LSU 4)</name>
    <dbReference type="NCBI Taxonomy" id="761193"/>
    <lineage>
        <taxon>Bacteria</taxon>
        <taxon>Pseudomonadati</taxon>
        <taxon>Bacteroidota</taxon>
        <taxon>Cytophagia</taxon>
        <taxon>Cytophagales</taxon>
        <taxon>Spirosomataceae</taxon>
        <taxon>Runella</taxon>
    </lineage>
</organism>
<name>A0A7U3ZQM5_RUNSL</name>
<evidence type="ECO:0000313" key="5">
    <source>
        <dbReference type="EMBL" id="AEI51572.1"/>
    </source>
</evidence>
<dbReference type="GO" id="GO:0009307">
    <property type="term" value="P:DNA restriction-modification system"/>
    <property type="evidence" value="ECO:0007669"/>
    <property type="project" value="UniProtKB-KW"/>
</dbReference>
<evidence type="ECO:0000256" key="1">
    <source>
        <dbReference type="ARBA" id="ARBA00010923"/>
    </source>
</evidence>
<protein>
    <submittedName>
        <fullName evidence="5">Restriction modification system DNA specificity domain protein</fullName>
    </submittedName>
</protein>
<sequence>MENEIKGWKIKRIKDVLSVNSETLTSNTKPNKVFNYISIESVEQEKIDFSKIIKAEFKELPSRARRKLKDGDLLFSTVRPNLKSFSIFKKPNNEDWIASTGFAVANAKGNNDSKFFFYQLLSPIGEKQFHSLVVGSNYPAINETDFNKLKVFVPENPAEQTAIATILSKVDEAIAATQNSINAAEKLKKSLMQNLLTGKLKPDGTWRTEDEFYDDEKFGKVPKGWEVKPLKELAGIQRGKFSHRPRNEERFYNGVHPFVQTSDVVKSVFYLKEHSQTLSDLGVGVSKKFERGTIIITIAANIGDVALAKYDVYFPDSLIGIMPNNEIIDSEYLLISLMTKQRLLNQVATESAQKNINYGNLRPLPIFYPKSIESQQQIASQIKSCFETIESKQTKIQTLQRLKKSLMQQLLTGKVRLPQAFVEQFESEMAAPQPTEK</sequence>
<gene>
    <name evidence="5" type="ordered locus">Runsl_5273</name>
</gene>
<dbReference type="InterPro" id="IPR052021">
    <property type="entry name" value="Type-I_RS_S_subunit"/>
</dbReference>
<reference evidence="5 6" key="2">
    <citation type="journal article" date="2012" name="Stand. Genomic Sci.">
        <title>Complete genome sequence of the aquatic bacterium Runella slithyformis type strain (LSU 4(T)).</title>
        <authorList>
            <person name="Copeland A."/>
            <person name="Zhang X."/>
            <person name="Misra M."/>
            <person name="Lapidus A."/>
            <person name="Nolan M."/>
            <person name="Lucas S."/>
            <person name="Deshpande S."/>
            <person name="Cheng J.F."/>
            <person name="Tapia R."/>
            <person name="Goodwin L.A."/>
            <person name="Pitluck S."/>
            <person name="Liolios K."/>
            <person name="Pagani I."/>
            <person name="Ivanova N."/>
            <person name="Mikhailova N."/>
            <person name="Pati A."/>
            <person name="Chen A."/>
            <person name="Palaniappan K."/>
            <person name="Land M."/>
            <person name="Hauser L."/>
            <person name="Pan C."/>
            <person name="Jeffries C.D."/>
            <person name="Detter J.C."/>
            <person name="Brambilla E.M."/>
            <person name="Rohde M."/>
            <person name="Djao O.D."/>
            <person name="Goker M."/>
            <person name="Sikorski J."/>
            <person name="Tindall B.J."/>
            <person name="Woyke T."/>
            <person name="Bristow J."/>
            <person name="Eisen J.A."/>
            <person name="Markowitz V."/>
            <person name="Hugenholtz P."/>
            <person name="Kyrpides N.C."/>
            <person name="Klenk H.P."/>
            <person name="Mavromatis K."/>
        </authorList>
    </citation>
    <scope>NUCLEOTIDE SEQUENCE [LARGE SCALE GENOMIC DNA]</scope>
    <source>
        <strain evidence="6">ATCC 29530 / DSM 19594 / LMG 11500 / NCIMB 11436 / LSU 4</strain>
    </source>
</reference>
<keyword evidence="3" id="KW-0238">DNA-binding</keyword>
<dbReference type="Proteomes" id="UP000000493">
    <property type="component" value="Chromosome"/>
</dbReference>